<name>A0A1G6EI93_9BACT</name>
<sequence>MLLLMGLGGCGGYMQGNLALARGDYRQAEQLFQEILVQNPEDATARRRLAMTYFYMGRDLDPSYYARSVQEFRRIGEIRDPTPEEQFHHGFALIGEGRRAEGFGLLKNFSYPRQFRTQQFVRERAAQLESDPDLTPIEIFTQMERAWKEGEQEDLRERLDERHDPWDIGG</sequence>
<dbReference type="RefSeq" id="WP_092123257.1">
    <property type="nucleotide sequence ID" value="NZ_FMXO01000018.1"/>
</dbReference>
<dbReference type="Pfam" id="PF13432">
    <property type="entry name" value="TPR_16"/>
    <property type="match status" value="1"/>
</dbReference>
<dbReference type="STRING" id="617002.SAMN05660653_02865"/>
<evidence type="ECO:0000313" key="3">
    <source>
        <dbReference type="Proteomes" id="UP000198771"/>
    </source>
</evidence>
<dbReference type="Gene3D" id="1.25.40.10">
    <property type="entry name" value="Tetratricopeptide repeat domain"/>
    <property type="match status" value="1"/>
</dbReference>
<dbReference type="SUPFAM" id="SSF48452">
    <property type="entry name" value="TPR-like"/>
    <property type="match status" value="1"/>
</dbReference>
<proteinExistence type="predicted"/>
<organism evidence="2 3">
    <name type="scientific">Desulfonatronum thiosulfatophilum</name>
    <dbReference type="NCBI Taxonomy" id="617002"/>
    <lineage>
        <taxon>Bacteria</taxon>
        <taxon>Pseudomonadati</taxon>
        <taxon>Thermodesulfobacteriota</taxon>
        <taxon>Desulfovibrionia</taxon>
        <taxon>Desulfovibrionales</taxon>
        <taxon>Desulfonatronaceae</taxon>
        <taxon>Desulfonatronum</taxon>
    </lineage>
</organism>
<evidence type="ECO:0000256" key="1">
    <source>
        <dbReference type="SAM" id="MobiDB-lite"/>
    </source>
</evidence>
<dbReference type="Proteomes" id="UP000198771">
    <property type="component" value="Unassembled WGS sequence"/>
</dbReference>
<dbReference type="InterPro" id="IPR011990">
    <property type="entry name" value="TPR-like_helical_dom_sf"/>
</dbReference>
<dbReference type="EMBL" id="FMXO01000018">
    <property type="protein sequence ID" value="SDB57070.1"/>
    <property type="molecule type" value="Genomic_DNA"/>
</dbReference>
<feature type="region of interest" description="Disordered" evidence="1">
    <location>
        <begin position="151"/>
        <end position="170"/>
    </location>
</feature>
<keyword evidence="3" id="KW-1185">Reference proteome</keyword>
<protein>
    <submittedName>
        <fullName evidence="2">Tetratricopeptide repeat-containing protein</fullName>
    </submittedName>
</protein>
<dbReference type="AlphaFoldDB" id="A0A1G6EI93"/>
<reference evidence="2 3" key="1">
    <citation type="submission" date="2016-10" db="EMBL/GenBank/DDBJ databases">
        <authorList>
            <person name="de Groot N.N."/>
        </authorList>
    </citation>
    <scope>NUCLEOTIDE SEQUENCE [LARGE SCALE GENOMIC DNA]</scope>
    <source>
        <strain evidence="2 3">ASO4-2</strain>
    </source>
</reference>
<accession>A0A1G6EI93</accession>
<gene>
    <name evidence="2" type="ORF">SAMN05660653_02865</name>
</gene>
<evidence type="ECO:0000313" key="2">
    <source>
        <dbReference type="EMBL" id="SDB57070.1"/>
    </source>
</evidence>